<dbReference type="EMBL" id="RCIY01000053">
    <property type="protein sequence ID" value="TGG83921.1"/>
    <property type="molecule type" value="Genomic_DNA"/>
</dbReference>
<accession>A0A8H1LGV0</accession>
<dbReference type="AlphaFoldDB" id="A0A8H1LGV0"/>
<dbReference type="Proteomes" id="UP000298111">
    <property type="component" value="Unassembled WGS sequence"/>
</dbReference>
<comment type="caution">
    <text evidence="2">The sequence shown here is derived from an EMBL/GenBank/DDBJ whole genome shotgun (WGS) entry which is preliminary data.</text>
</comment>
<sequence>MSDNGGATVHTPVTHHGEQAVQRRVGEGGPRHGSPMFGPRIPPGHGEFLAGCRMVVLGSVDGTGAVWATLLTGERGFARPLDETSLAVAALPAQGDPLRQALEETRPGGLLVLDPERARRVRFNGPVRREGEGLLMRTEQVLRNCAKYIQQREPLPDGPARVPARSGSGTGLTAEQRRWIARCDTFFVASHSPAHGADASHRGGRPGFVTVDGERHLSWPDYRGNSFYMTFGNLELDARCGLLFVDWESGHTLQVTGECHVDWQDRSAPGARRTVHFTVHGVTETQHATRLRWRLAAYSSSNP</sequence>
<dbReference type="RefSeq" id="WP_041968539.1">
    <property type="nucleotide sequence ID" value="NZ_BBQG01000013.1"/>
</dbReference>
<proteinExistence type="predicted"/>
<evidence type="ECO:0000313" key="2">
    <source>
        <dbReference type="EMBL" id="TGG83921.1"/>
    </source>
</evidence>
<dbReference type="PANTHER" id="PTHR42815">
    <property type="entry name" value="FAD-BINDING, PUTATIVE (AFU_ORTHOLOGUE AFUA_6G07600)-RELATED"/>
    <property type="match status" value="1"/>
</dbReference>
<dbReference type="SUPFAM" id="SSF50475">
    <property type="entry name" value="FMN-binding split barrel"/>
    <property type="match status" value="1"/>
</dbReference>
<protein>
    <submittedName>
        <fullName evidence="2">Oxidoreductase</fullName>
    </submittedName>
</protein>
<dbReference type="PANTHER" id="PTHR42815:SF2">
    <property type="entry name" value="FAD-BINDING, PUTATIVE (AFU_ORTHOLOGUE AFUA_6G07600)-RELATED"/>
    <property type="match status" value="1"/>
</dbReference>
<gene>
    <name evidence="2" type="ORF">D8771_13580</name>
</gene>
<feature type="region of interest" description="Disordered" evidence="1">
    <location>
        <begin position="1"/>
        <end position="36"/>
    </location>
</feature>
<evidence type="ECO:0000313" key="3">
    <source>
        <dbReference type="Proteomes" id="UP000298111"/>
    </source>
</evidence>
<dbReference type="Gene3D" id="2.30.110.10">
    <property type="entry name" value="Electron Transport, Fmn-binding Protein, Chain A"/>
    <property type="match status" value="1"/>
</dbReference>
<dbReference type="GeneID" id="75185904"/>
<dbReference type="InterPro" id="IPR012349">
    <property type="entry name" value="Split_barrel_FMN-bd"/>
</dbReference>
<reference evidence="2 3" key="1">
    <citation type="submission" date="2018-10" db="EMBL/GenBank/DDBJ databases">
        <title>Isolation of pseudouridimycin from Streptomyces albus DSM 40763.</title>
        <authorList>
            <person name="Rosenqvist P."/>
            <person name="Metsae-Ketelae M."/>
            <person name="Virta P."/>
        </authorList>
    </citation>
    <scope>NUCLEOTIDE SEQUENCE [LARGE SCALE GENOMIC DNA]</scope>
    <source>
        <strain evidence="2 3">DSM 40763</strain>
    </source>
</reference>
<organism evidence="2 3">
    <name type="scientific">Streptomyces albus</name>
    <dbReference type="NCBI Taxonomy" id="1888"/>
    <lineage>
        <taxon>Bacteria</taxon>
        <taxon>Bacillati</taxon>
        <taxon>Actinomycetota</taxon>
        <taxon>Actinomycetes</taxon>
        <taxon>Kitasatosporales</taxon>
        <taxon>Streptomycetaceae</taxon>
        <taxon>Streptomyces</taxon>
    </lineage>
</organism>
<name>A0A8H1LGV0_9ACTN</name>
<evidence type="ECO:0000256" key="1">
    <source>
        <dbReference type="SAM" id="MobiDB-lite"/>
    </source>
</evidence>